<dbReference type="HOGENOM" id="CLU_3269354_0_0_4"/>
<gene>
    <name evidence="1" type="ORF">EIKCOROL_00293</name>
</gene>
<proteinExistence type="predicted"/>
<comment type="caution">
    <text evidence="1">The sequence shown here is derived from an EMBL/GenBank/DDBJ whole genome shotgun (WGS) entry which is preliminary data.</text>
</comment>
<evidence type="ECO:0000313" key="2">
    <source>
        <dbReference type="Proteomes" id="UP000005837"/>
    </source>
</evidence>
<reference evidence="1 2" key="1">
    <citation type="submission" date="2009-01" db="EMBL/GenBank/DDBJ databases">
        <authorList>
            <person name="Fulton L."/>
            <person name="Clifton S."/>
            <person name="Chinwalla A.T."/>
            <person name="Mitreva M."/>
            <person name="Sodergren E."/>
            <person name="Weinstock G."/>
            <person name="Clifton S."/>
            <person name="Dooling D.J."/>
            <person name="Fulton B."/>
            <person name="Minx P."/>
            <person name="Pepin K.H."/>
            <person name="Johnson M."/>
            <person name="Bhonagiri V."/>
            <person name="Nash W.E."/>
            <person name="Mardis E.R."/>
            <person name="Wilson R.K."/>
        </authorList>
    </citation>
    <scope>NUCLEOTIDE SEQUENCE [LARGE SCALE GENOMIC DNA]</scope>
    <source>
        <strain evidence="1 2">ATCC 23834</strain>
    </source>
</reference>
<name>C0DSH1_EIKCO</name>
<organism evidence="1 2">
    <name type="scientific">Eikenella corrodens ATCC 23834</name>
    <dbReference type="NCBI Taxonomy" id="546274"/>
    <lineage>
        <taxon>Bacteria</taxon>
        <taxon>Pseudomonadati</taxon>
        <taxon>Pseudomonadota</taxon>
        <taxon>Betaproteobacteria</taxon>
        <taxon>Neisseriales</taxon>
        <taxon>Neisseriaceae</taxon>
        <taxon>Eikenella</taxon>
    </lineage>
</organism>
<dbReference type="AlphaFoldDB" id="C0DSH1"/>
<accession>C0DSH1</accession>
<sequence length="41" mass="4574">MRVDYNAGRAWGENEKRLPGISAPQKLAELVLTSLEADAFR</sequence>
<protein>
    <submittedName>
        <fullName evidence="1">Uncharacterized protein</fullName>
    </submittedName>
</protein>
<evidence type="ECO:0000313" key="1">
    <source>
        <dbReference type="EMBL" id="EEG24993.1"/>
    </source>
</evidence>
<dbReference type="EMBL" id="ACEA01000005">
    <property type="protein sequence ID" value="EEG24993.1"/>
    <property type="molecule type" value="Genomic_DNA"/>
</dbReference>
<dbReference type="Proteomes" id="UP000005837">
    <property type="component" value="Unassembled WGS sequence"/>
</dbReference>